<reference evidence="9 10" key="1">
    <citation type="submission" date="2018-07" db="EMBL/GenBank/DDBJ databases">
        <title>Genome sequence of Nitratireductor thuwali#1536.</title>
        <authorList>
            <person name="Michoud G."/>
            <person name="Merlino G."/>
            <person name="Sefrji F.O."/>
            <person name="Daffonchio D."/>
        </authorList>
    </citation>
    <scope>NUCLEOTIDE SEQUENCE [LARGE SCALE GENOMIC DNA]</scope>
    <source>
        <strain evidence="10">Nit1536</strain>
    </source>
</reference>
<accession>A0ABY5MFM7</accession>
<keyword evidence="6 8" id="KW-0472">Membrane</keyword>
<keyword evidence="7" id="KW-0813">Transport</keyword>
<evidence type="ECO:0000313" key="10">
    <source>
        <dbReference type="Proteomes" id="UP001342418"/>
    </source>
</evidence>
<organism evidence="9 10">
    <name type="scientific">Nitratireductor thuwali</name>
    <dbReference type="NCBI Taxonomy" id="2267699"/>
    <lineage>
        <taxon>Bacteria</taxon>
        <taxon>Pseudomonadati</taxon>
        <taxon>Pseudomonadota</taxon>
        <taxon>Alphaproteobacteria</taxon>
        <taxon>Hyphomicrobiales</taxon>
        <taxon>Phyllobacteriaceae</taxon>
        <taxon>Nitratireductor</taxon>
    </lineage>
</organism>
<evidence type="ECO:0000256" key="5">
    <source>
        <dbReference type="ARBA" id="ARBA00022989"/>
    </source>
</evidence>
<dbReference type="EMBL" id="CP030941">
    <property type="protein sequence ID" value="UUP15978.1"/>
    <property type="molecule type" value="Genomic_DNA"/>
</dbReference>
<protein>
    <recommendedName>
        <fullName evidence="11">Biopolymer transporter ExbD</fullName>
    </recommendedName>
</protein>
<feature type="transmembrane region" description="Helical" evidence="8">
    <location>
        <begin position="12"/>
        <end position="31"/>
    </location>
</feature>
<evidence type="ECO:0000256" key="4">
    <source>
        <dbReference type="ARBA" id="ARBA00022692"/>
    </source>
</evidence>
<keyword evidence="4 7" id="KW-0812">Transmembrane</keyword>
<evidence type="ECO:0000256" key="6">
    <source>
        <dbReference type="ARBA" id="ARBA00023136"/>
    </source>
</evidence>
<dbReference type="Proteomes" id="UP001342418">
    <property type="component" value="Chromosome"/>
</dbReference>
<keyword evidence="5 8" id="KW-1133">Transmembrane helix</keyword>
<keyword evidence="3" id="KW-1003">Cell membrane</keyword>
<sequence>MRIELAGVRKRPLSLTPLIDVIFLLLLFFMLSSTFTRFAEVEISGGRAGNGASAQRPDILIGIDGEAWRVNGLSLDADAAIEELTRLSENGAAKAVLLVRDGMNSQTLVGAVERIGRETRLDLTVAR</sequence>
<keyword evidence="10" id="KW-1185">Reference proteome</keyword>
<evidence type="ECO:0000256" key="2">
    <source>
        <dbReference type="ARBA" id="ARBA00005811"/>
    </source>
</evidence>
<dbReference type="RefSeq" id="WP_338528441.1">
    <property type="nucleotide sequence ID" value="NZ_CP030941.1"/>
</dbReference>
<keyword evidence="7" id="KW-0653">Protein transport</keyword>
<proteinExistence type="inferred from homology"/>
<evidence type="ECO:0008006" key="11">
    <source>
        <dbReference type="Google" id="ProtNLM"/>
    </source>
</evidence>
<dbReference type="Pfam" id="PF02472">
    <property type="entry name" value="ExbD"/>
    <property type="match status" value="1"/>
</dbReference>
<evidence type="ECO:0000256" key="1">
    <source>
        <dbReference type="ARBA" id="ARBA00004162"/>
    </source>
</evidence>
<evidence type="ECO:0000256" key="3">
    <source>
        <dbReference type="ARBA" id="ARBA00022475"/>
    </source>
</evidence>
<evidence type="ECO:0000256" key="7">
    <source>
        <dbReference type="RuleBase" id="RU003879"/>
    </source>
</evidence>
<comment type="subcellular location">
    <subcellularLocation>
        <location evidence="1">Cell membrane</location>
        <topology evidence="1">Single-pass membrane protein</topology>
    </subcellularLocation>
    <subcellularLocation>
        <location evidence="7">Cell membrane</location>
        <topology evidence="7">Single-pass type II membrane protein</topology>
    </subcellularLocation>
</comment>
<evidence type="ECO:0000256" key="8">
    <source>
        <dbReference type="SAM" id="Phobius"/>
    </source>
</evidence>
<evidence type="ECO:0000313" key="9">
    <source>
        <dbReference type="EMBL" id="UUP15978.1"/>
    </source>
</evidence>
<name>A0ABY5MFM7_9HYPH</name>
<gene>
    <name evidence="9" type="ORF">NTH_00418</name>
</gene>
<dbReference type="InterPro" id="IPR003400">
    <property type="entry name" value="ExbD"/>
</dbReference>
<comment type="similarity">
    <text evidence="2 7">Belongs to the ExbD/TolR family.</text>
</comment>